<feature type="transmembrane region" description="Helical" evidence="18">
    <location>
        <begin position="345"/>
        <end position="366"/>
    </location>
</feature>
<dbReference type="InterPro" id="IPR018939">
    <property type="entry name" value="Autophagy-rel_prot_27"/>
</dbReference>
<dbReference type="InterPro" id="IPR005045">
    <property type="entry name" value="CDC50/LEM3_fam"/>
</dbReference>
<dbReference type="PROSITE" id="PS51914">
    <property type="entry name" value="MRH"/>
    <property type="match status" value="1"/>
</dbReference>
<organism evidence="20 21">
    <name type="scientific">Rhizopus oryzae</name>
    <name type="common">Mucormycosis agent</name>
    <name type="synonym">Rhizopus arrhizus var. delemar</name>
    <dbReference type="NCBI Taxonomy" id="64495"/>
    <lineage>
        <taxon>Eukaryota</taxon>
        <taxon>Fungi</taxon>
        <taxon>Fungi incertae sedis</taxon>
        <taxon>Mucoromycota</taxon>
        <taxon>Mucoromycotina</taxon>
        <taxon>Mucoromycetes</taxon>
        <taxon>Mucorales</taxon>
        <taxon>Mucorineae</taxon>
        <taxon>Rhizopodaceae</taxon>
        <taxon>Rhizopus</taxon>
    </lineage>
</organism>
<proteinExistence type="inferred from homology"/>
<dbReference type="Pfam" id="PF03381">
    <property type="entry name" value="CDC50"/>
    <property type="match status" value="1"/>
</dbReference>
<keyword evidence="10 18" id="KW-1133">Transmembrane helix</keyword>
<evidence type="ECO:0000256" key="8">
    <source>
        <dbReference type="ARBA" id="ARBA00022692"/>
    </source>
</evidence>
<accession>A0A9P7CHA7</accession>
<dbReference type="Proteomes" id="UP000717996">
    <property type="component" value="Unassembled WGS sequence"/>
</dbReference>
<comment type="subcellular location">
    <subcellularLocation>
        <location evidence="3">Cytoplasmic vesicle membrane</location>
        <topology evidence="3">Single-pass type I membrane protein</topology>
    </subcellularLocation>
    <subcellularLocation>
        <location evidence="4">Golgi apparatus membrane</location>
        <topology evidence="4">Single-pass type I membrane protein</topology>
    </subcellularLocation>
    <subcellularLocation>
        <location evidence="1">Membrane</location>
        <topology evidence="1">Multi-pass membrane protein</topology>
    </subcellularLocation>
    <subcellularLocation>
        <location evidence="2">Mitochondrion membrane</location>
        <topology evidence="2">Single-pass membrane protein</topology>
    </subcellularLocation>
</comment>
<dbReference type="Gene3D" id="2.70.130.10">
    <property type="entry name" value="Mannose-6-phosphate receptor binding domain"/>
    <property type="match status" value="1"/>
</dbReference>
<comment type="similarity">
    <text evidence="6">Belongs to the CDC50/LEM3 family.</text>
</comment>
<keyword evidence="14 18" id="KW-0472">Membrane</keyword>
<evidence type="ECO:0000256" key="12">
    <source>
        <dbReference type="ARBA" id="ARBA00023034"/>
    </source>
</evidence>
<feature type="compositionally biased region" description="Basic and acidic residues" evidence="17">
    <location>
        <begin position="581"/>
        <end position="592"/>
    </location>
</feature>
<evidence type="ECO:0000313" key="20">
    <source>
        <dbReference type="EMBL" id="KAG1552961.1"/>
    </source>
</evidence>
<evidence type="ECO:0000256" key="1">
    <source>
        <dbReference type="ARBA" id="ARBA00004141"/>
    </source>
</evidence>
<dbReference type="InterPro" id="IPR009011">
    <property type="entry name" value="Man6P_isomerase_rcpt-bd_dom_sf"/>
</dbReference>
<evidence type="ECO:0000256" key="3">
    <source>
        <dbReference type="ARBA" id="ARBA00004358"/>
    </source>
</evidence>
<evidence type="ECO:0000256" key="13">
    <source>
        <dbReference type="ARBA" id="ARBA00023128"/>
    </source>
</evidence>
<evidence type="ECO:0000259" key="19">
    <source>
        <dbReference type="PROSITE" id="PS51914"/>
    </source>
</evidence>
<dbReference type="InterPro" id="IPR044865">
    <property type="entry name" value="MRH_dom"/>
</dbReference>
<gene>
    <name evidence="20" type="ORF">G6F51_000904</name>
</gene>
<evidence type="ECO:0000256" key="7">
    <source>
        <dbReference type="ARBA" id="ARBA00013776"/>
    </source>
</evidence>
<feature type="domain" description="MRH" evidence="19">
    <location>
        <begin position="402"/>
        <end position="565"/>
    </location>
</feature>
<dbReference type="OrthoDB" id="340608at2759"/>
<dbReference type="AlphaFoldDB" id="A0A9P7CHA7"/>
<feature type="transmembrane region" description="Helical" evidence="18">
    <location>
        <begin position="42"/>
        <end position="62"/>
    </location>
</feature>
<keyword evidence="15" id="KW-1015">Disulfide bond</keyword>
<name>A0A9P7CHA7_RHIOR</name>
<evidence type="ECO:0000256" key="14">
    <source>
        <dbReference type="ARBA" id="ARBA00023136"/>
    </source>
</evidence>
<keyword evidence="9" id="KW-0732">Signal</keyword>
<dbReference type="PANTHER" id="PTHR10926">
    <property type="entry name" value="CELL CYCLE CONTROL PROTEIN 50"/>
    <property type="match status" value="1"/>
</dbReference>
<feature type="region of interest" description="Disordered" evidence="17">
    <location>
        <begin position="1"/>
        <end position="26"/>
    </location>
</feature>
<dbReference type="GO" id="GO:0006914">
    <property type="term" value="P:autophagy"/>
    <property type="evidence" value="ECO:0007669"/>
    <property type="project" value="UniProtKB-KW"/>
</dbReference>
<keyword evidence="13" id="KW-0496">Mitochondrion</keyword>
<reference evidence="20" key="1">
    <citation type="journal article" date="2020" name="Microb. Genom.">
        <title>Genetic diversity of clinical and environmental Mucorales isolates obtained from an investigation of mucormycosis cases among solid organ transplant recipients.</title>
        <authorList>
            <person name="Nguyen M.H."/>
            <person name="Kaul D."/>
            <person name="Muto C."/>
            <person name="Cheng S.J."/>
            <person name="Richter R.A."/>
            <person name="Bruno V.M."/>
            <person name="Liu G."/>
            <person name="Beyhan S."/>
            <person name="Sundermann A.J."/>
            <person name="Mounaud S."/>
            <person name="Pasculle A.W."/>
            <person name="Nierman W.C."/>
            <person name="Driscoll E."/>
            <person name="Cumbie R."/>
            <person name="Clancy C.J."/>
            <person name="Dupont C.L."/>
        </authorList>
    </citation>
    <scope>NUCLEOTIDE SEQUENCE</scope>
    <source>
        <strain evidence="20">GL16</strain>
    </source>
</reference>
<protein>
    <recommendedName>
        <fullName evidence="7">Autophagy-related protein 27</fullName>
    </recommendedName>
</protein>
<dbReference type="GO" id="GO:0000139">
    <property type="term" value="C:Golgi membrane"/>
    <property type="evidence" value="ECO:0007669"/>
    <property type="project" value="UniProtKB-SubCell"/>
</dbReference>
<keyword evidence="8 18" id="KW-0812">Transmembrane</keyword>
<feature type="transmembrane region" description="Helical" evidence="18">
    <location>
        <begin position="598"/>
        <end position="619"/>
    </location>
</feature>
<evidence type="ECO:0000256" key="5">
    <source>
        <dbReference type="ARBA" id="ARBA00005363"/>
    </source>
</evidence>
<evidence type="ECO:0000256" key="17">
    <source>
        <dbReference type="SAM" id="MobiDB-lite"/>
    </source>
</evidence>
<evidence type="ECO:0000313" key="21">
    <source>
        <dbReference type="Proteomes" id="UP000717996"/>
    </source>
</evidence>
<evidence type="ECO:0000256" key="9">
    <source>
        <dbReference type="ARBA" id="ARBA00022729"/>
    </source>
</evidence>
<evidence type="ECO:0000256" key="6">
    <source>
        <dbReference type="ARBA" id="ARBA00009457"/>
    </source>
</evidence>
<dbReference type="SUPFAM" id="SSF50911">
    <property type="entry name" value="Mannose 6-phosphate receptor domain"/>
    <property type="match status" value="1"/>
</dbReference>
<dbReference type="PANTHER" id="PTHR10926:SF0">
    <property type="entry name" value="CDC50, ISOFORM A"/>
    <property type="match status" value="1"/>
</dbReference>
<dbReference type="EMBL" id="JAANIT010000059">
    <property type="protein sequence ID" value="KAG1552961.1"/>
    <property type="molecule type" value="Genomic_DNA"/>
</dbReference>
<dbReference type="GO" id="GO:0005886">
    <property type="term" value="C:plasma membrane"/>
    <property type="evidence" value="ECO:0007669"/>
    <property type="project" value="TreeGrafter"/>
</dbReference>
<dbReference type="GO" id="GO:0031966">
    <property type="term" value="C:mitochondrial membrane"/>
    <property type="evidence" value="ECO:0007669"/>
    <property type="project" value="UniProtKB-SubCell"/>
</dbReference>
<keyword evidence="12" id="KW-0333">Golgi apparatus</keyword>
<evidence type="ECO:0000256" key="4">
    <source>
        <dbReference type="ARBA" id="ARBA00004614"/>
    </source>
</evidence>
<feature type="region of interest" description="Disordered" evidence="17">
    <location>
        <begin position="568"/>
        <end position="592"/>
    </location>
</feature>
<dbReference type="Pfam" id="PF09451">
    <property type="entry name" value="ATG27"/>
    <property type="match status" value="1"/>
</dbReference>
<comment type="caution">
    <text evidence="20">The sequence shown here is derived from an EMBL/GenBank/DDBJ whole genome shotgun (WGS) entry which is preliminary data.</text>
</comment>
<evidence type="ECO:0000256" key="15">
    <source>
        <dbReference type="ARBA" id="ARBA00023157"/>
    </source>
</evidence>
<keyword evidence="11" id="KW-0072">Autophagy</keyword>
<sequence length="667" mass="75420">MTKSENSEQTDQEQKKSRRPRDGAFQQQKLPAWQPVMIPRNVLPALFIVGIIFLPVGGLLYWSSNKVDEIMINYSYCREYENPVYMVPELYSYELSDKTLNISEIEPPAYHYSNESSFLNSNWGNPNGLNIPRCTLDFTVPKTMKGPIYMYYRLTNFYQNHRQYIKNFDADQLQGNIVSSSTLHTDCDPLAYSNAGKVIYPCGLIANSMFNDTVSNFTLVDDASQSFVLSSRNIAWPSDKQKYGQTKYPTSDIVPPPNWANRYPNGQYTADYPPPNLSEDEHFMVWMHVAALPDFRKMWGRNDTSDLTAGRWRVSMDMNFDTLQYGGTKWLVLSTTTSLGGRNSYLGVAYMAIGGICIFIGILFSLRQIFKPRKLGDESYLSWNQPGGGLPKNKRVMVAVQEYCKTGYKPIADKPFELDLSKLNQDFIVYQNTSTPPSIKSFVTQINICDPLSITKEEGQEECKKGDYVCQKLVYNRDGKDFIAEVHNIAGDFEKSKLDPEFKSIKPEEDSKNILSGGDNGSSALVTLECDTSQSRENKPSDPTIVSNHNNVLTLHWKTAFACTYDAGEKKPDQGNNGGENKGEQPETGKEGKSGVSIFFTIIFILLAVYFVGGAIYNWKVYNARGLDLIPHRDFWLDLPYLIRDLIAHVIDSIMSRRRGSGGYVAV</sequence>
<evidence type="ECO:0000256" key="10">
    <source>
        <dbReference type="ARBA" id="ARBA00022989"/>
    </source>
</evidence>
<evidence type="ECO:0000256" key="11">
    <source>
        <dbReference type="ARBA" id="ARBA00023006"/>
    </source>
</evidence>
<dbReference type="GO" id="GO:0030659">
    <property type="term" value="C:cytoplasmic vesicle membrane"/>
    <property type="evidence" value="ECO:0007669"/>
    <property type="project" value="UniProtKB-SubCell"/>
</dbReference>
<dbReference type="GO" id="GO:0005783">
    <property type="term" value="C:endoplasmic reticulum"/>
    <property type="evidence" value="ECO:0007669"/>
    <property type="project" value="TreeGrafter"/>
</dbReference>
<evidence type="ECO:0000256" key="2">
    <source>
        <dbReference type="ARBA" id="ARBA00004304"/>
    </source>
</evidence>
<evidence type="ECO:0000256" key="18">
    <source>
        <dbReference type="SAM" id="Phobius"/>
    </source>
</evidence>
<keyword evidence="16" id="KW-0968">Cytoplasmic vesicle</keyword>
<comment type="similarity">
    <text evidence="5">Belongs to the ATG27 family.</text>
</comment>
<evidence type="ECO:0000256" key="16">
    <source>
        <dbReference type="ARBA" id="ARBA00023329"/>
    </source>
</evidence>